<evidence type="ECO:0000313" key="2">
    <source>
        <dbReference type="EMBL" id="DAF47883.1"/>
    </source>
</evidence>
<feature type="region of interest" description="Disordered" evidence="1">
    <location>
        <begin position="1"/>
        <end position="40"/>
    </location>
</feature>
<dbReference type="GO" id="GO:0005198">
    <property type="term" value="F:structural molecule activity"/>
    <property type="evidence" value="ECO:0007669"/>
    <property type="project" value="InterPro"/>
</dbReference>
<evidence type="ECO:0000256" key="1">
    <source>
        <dbReference type="SAM" id="MobiDB-lite"/>
    </source>
</evidence>
<dbReference type="EMBL" id="BK032561">
    <property type="protein sequence ID" value="DAF47883.1"/>
    <property type="molecule type" value="Genomic_DNA"/>
</dbReference>
<dbReference type="InterPro" id="IPR009319">
    <property type="entry name" value="Phage_A118_VSP1"/>
</dbReference>
<sequence length="393" mass="46160">MLSEEEQREQERKKRQEERKQERLQKQIEKRRKLEERERKSVKRASVFELGMMIFVSNKIREVLEKATEENAKFNEILAKSLVDLRKFTKKESKSLKKDVIKESKKDFEENRQGTLDLIEEASGKPIKKKLKIDLYISPQNDTSRRWKKYIKSNANTYAIGKDKLPVFFTKVVQEEVKNVVGGKCTIDDSCRKAISKLAYSGVKVVEYDTGVKRNVDVWVRQQMQYAEKESSQEINNKCAKDMGVTVFEFDAHANARPTHKKWQGKRYDTKGKLYPSLYQLTHGEEKDYGCRHFAQPVWDVDMPYAYTKEQLKNIDTKPFTFQGKKYEGYEARQYQRELERNIRALKREVILLDNQGLGSTEAKIKLKHANATYKAFSSEMGDRVHNDRLRIG</sequence>
<protein>
    <submittedName>
        <fullName evidence="2">Minor capsid protein</fullName>
    </submittedName>
</protein>
<accession>A0A8S5SAN0</accession>
<proteinExistence type="predicted"/>
<name>A0A8S5SAN0_9CAUD</name>
<organism evidence="2">
    <name type="scientific">Siphoviridae sp. ct0D87</name>
    <dbReference type="NCBI Taxonomy" id="2827760"/>
    <lineage>
        <taxon>Viruses</taxon>
        <taxon>Duplodnaviria</taxon>
        <taxon>Heunggongvirae</taxon>
        <taxon>Uroviricota</taxon>
        <taxon>Caudoviricetes</taxon>
    </lineage>
</organism>
<dbReference type="Pfam" id="PF06152">
    <property type="entry name" value="Phage_min_cap2"/>
    <property type="match status" value="1"/>
</dbReference>
<reference evidence="2" key="1">
    <citation type="journal article" date="2021" name="Proc. Natl. Acad. Sci. U.S.A.">
        <title>A Catalog of Tens of Thousands of Viruses from Human Metagenomes Reveals Hidden Associations with Chronic Diseases.</title>
        <authorList>
            <person name="Tisza M.J."/>
            <person name="Buck C.B."/>
        </authorList>
    </citation>
    <scope>NUCLEOTIDE SEQUENCE</scope>
    <source>
        <strain evidence="2">Ct0D87</strain>
    </source>
</reference>
<feature type="compositionally biased region" description="Basic and acidic residues" evidence="1">
    <location>
        <begin position="9"/>
        <end position="39"/>
    </location>
</feature>